<dbReference type="AlphaFoldDB" id="A0A1S7LQ73"/>
<feature type="transmembrane region" description="Helical" evidence="8">
    <location>
        <begin position="221"/>
        <end position="244"/>
    </location>
</feature>
<dbReference type="PANTHER" id="PTHR21716">
    <property type="entry name" value="TRANSMEMBRANE PROTEIN"/>
    <property type="match status" value="1"/>
</dbReference>
<feature type="transmembrane region" description="Helical" evidence="8">
    <location>
        <begin position="312"/>
        <end position="337"/>
    </location>
</feature>
<feature type="transmembrane region" description="Helical" evidence="8">
    <location>
        <begin position="20"/>
        <end position="51"/>
    </location>
</feature>
<protein>
    <submittedName>
        <fullName evidence="9">Putative permease</fullName>
    </submittedName>
</protein>
<evidence type="ECO:0000256" key="8">
    <source>
        <dbReference type="SAM" id="Phobius"/>
    </source>
</evidence>
<keyword evidence="4" id="KW-1003">Cell membrane</keyword>
<keyword evidence="6 8" id="KW-1133">Transmembrane helix</keyword>
<comment type="subcellular location">
    <subcellularLocation>
        <location evidence="1">Cell membrane</location>
        <topology evidence="1">Multi-pass membrane protein</topology>
    </subcellularLocation>
</comment>
<evidence type="ECO:0000256" key="2">
    <source>
        <dbReference type="ARBA" id="ARBA00009773"/>
    </source>
</evidence>
<evidence type="ECO:0000256" key="4">
    <source>
        <dbReference type="ARBA" id="ARBA00022475"/>
    </source>
</evidence>
<evidence type="ECO:0000256" key="1">
    <source>
        <dbReference type="ARBA" id="ARBA00004651"/>
    </source>
</evidence>
<evidence type="ECO:0000256" key="3">
    <source>
        <dbReference type="ARBA" id="ARBA00022448"/>
    </source>
</evidence>
<name>A0A1S7LQ73_MAGMO</name>
<feature type="transmembrane region" description="Helical" evidence="8">
    <location>
        <begin position="250"/>
        <end position="269"/>
    </location>
</feature>
<dbReference type="GO" id="GO:0005886">
    <property type="term" value="C:plasma membrane"/>
    <property type="evidence" value="ECO:0007669"/>
    <property type="project" value="UniProtKB-SubCell"/>
</dbReference>
<comment type="similarity">
    <text evidence="2">Belongs to the autoinducer-2 exporter (AI-2E) (TC 2.A.86) family.</text>
</comment>
<evidence type="ECO:0000313" key="9">
    <source>
        <dbReference type="EMBL" id="CRH07916.1"/>
    </source>
</evidence>
<keyword evidence="7 8" id="KW-0472">Membrane</keyword>
<feature type="transmembrane region" description="Helical" evidence="8">
    <location>
        <begin position="71"/>
        <end position="95"/>
    </location>
</feature>
<reference evidence="9" key="1">
    <citation type="submission" date="2015-04" db="EMBL/GenBank/DDBJ databases">
        <authorList>
            <person name="Syromyatnikov M.Y."/>
            <person name="Popov V.N."/>
        </authorList>
    </citation>
    <scope>NUCLEOTIDE SEQUENCE</scope>
    <source>
        <strain evidence="9">MO-1</strain>
    </source>
</reference>
<evidence type="ECO:0000256" key="6">
    <source>
        <dbReference type="ARBA" id="ARBA00022989"/>
    </source>
</evidence>
<dbReference type="PANTHER" id="PTHR21716:SF53">
    <property type="entry name" value="PERMEASE PERM-RELATED"/>
    <property type="match status" value="1"/>
</dbReference>
<feature type="transmembrane region" description="Helical" evidence="8">
    <location>
        <begin position="157"/>
        <end position="177"/>
    </location>
</feature>
<organism evidence="9">
    <name type="scientific">Magnetococcus massalia (strain MO-1)</name>
    <dbReference type="NCBI Taxonomy" id="451514"/>
    <lineage>
        <taxon>Bacteria</taxon>
        <taxon>Pseudomonadati</taxon>
        <taxon>Pseudomonadota</taxon>
        <taxon>Magnetococcia</taxon>
        <taxon>Magnetococcales</taxon>
        <taxon>Magnetococcaceae</taxon>
        <taxon>Magnetococcus</taxon>
    </lineage>
</organism>
<keyword evidence="3" id="KW-0813">Transport</keyword>
<dbReference type="InterPro" id="IPR002549">
    <property type="entry name" value="AI-2E-like"/>
</dbReference>
<dbReference type="GO" id="GO:0055085">
    <property type="term" value="P:transmembrane transport"/>
    <property type="evidence" value="ECO:0007669"/>
    <property type="project" value="TreeGrafter"/>
</dbReference>
<gene>
    <name evidence="9" type="ORF">MAGMO_3787</name>
</gene>
<evidence type="ECO:0000256" key="7">
    <source>
        <dbReference type="ARBA" id="ARBA00023136"/>
    </source>
</evidence>
<dbReference type="Pfam" id="PF01594">
    <property type="entry name" value="AI-2E_transport"/>
    <property type="match status" value="1"/>
</dbReference>
<proteinExistence type="inferred from homology"/>
<evidence type="ECO:0000256" key="5">
    <source>
        <dbReference type="ARBA" id="ARBA00022692"/>
    </source>
</evidence>
<accession>A0A1S7LQ73</accession>
<keyword evidence="5 8" id="KW-0812">Transmembrane</keyword>
<sequence length="364" mass="40315">MSNFLQRQNQRLHNPQVIALLSALVGIVLLFYFLGSALAPVITALFIAYLLDSLVDPLIKIHLPRWFSVTFVFSLFLFAVVLLVLVLAPVIAQQLSELLQEMPRITNTLKGMSRNLLDSATGAINPAWVEDFLVFVMEKMQVMATESLRLLVHGIPGLLSVVVYLFLVPFLVFFFLLDKATLRKTYCGYLPDEQMLLNRVVKEAEQGLGGYIRGKFWEMMLMGALAFFVFTFMEFQYALILGVLTGMSVLIPFVGVIIVAIPVALLGVFQWGLHVDATKPLAAYAVMQLVDANLFAPLILGESAKIHPTTFIIAVLVFGYMWGLVGVFFAVPLAVLVRSIYEAIASVPVDPPNPEDLDVEQAAS</sequence>
<dbReference type="EMBL" id="LO017727">
    <property type="protein sequence ID" value="CRH07916.1"/>
    <property type="molecule type" value="Genomic_DNA"/>
</dbReference>